<gene>
    <name evidence="3" type="ORF">JGI25_00169</name>
</gene>
<sequence>MKDLFSQRYGHQKKKMLSPQEMPDGLRNRLWNIIKFIMEKCKKSGNVGVIIAKIWDAFFKKDLDEIKECSLDRALENKIKPLFFSLKWYEVYNFIEFLIQEIKSIHLFTSAGITWLHEILISNINKIFEEEGVPYKIIDDYVTPFISEVEIEEIEKALKIDDKYEPVKKHLSGAIELYSKRPNPDYPNSIKEAISAVESLVMIITNGKSNKLSDLVEKLNIHKALKEAIKKLYGWASDEGGIRHGEKPTPSQIGQEDACFALAICSSIINYVISKYNLNSNKK</sequence>
<feature type="region of interest" description="Disordered" evidence="1">
    <location>
        <begin position="1"/>
        <end position="21"/>
    </location>
</feature>
<dbReference type="Pfam" id="PF18863">
    <property type="entry name" value="AbiJ_NTD4"/>
    <property type="match status" value="1"/>
</dbReference>
<dbReference type="EMBL" id="CZVV01000005">
    <property type="protein sequence ID" value="CUS96814.1"/>
    <property type="molecule type" value="Genomic_DNA"/>
</dbReference>
<evidence type="ECO:0000313" key="4">
    <source>
        <dbReference type="Proteomes" id="UP000243105"/>
    </source>
</evidence>
<proteinExistence type="predicted"/>
<evidence type="ECO:0000256" key="1">
    <source>
        <dbReference type="SAM" id="MobiDB-lite"/>
    </source>
</evidence>
<evidence type="ECO:0000313" key="3">
    <source>
        <dbReference type="EMBL" id="CUS96814.1"/>
    </source>
</evidence>
<protein>
    <recommendedName>
        <fullName evidence="2">HEPN AbiJ-N-terminal domain-containing protein</fullName>
    </recommendedName>
</protein>
<dbReference type="AlphaFoldDB" id="A0A916LI11"/>
<comment type="caution">
    <text evidence="3">The sequence shown here is derived from an EMBL/GenBank/DDBJ whole genome shotgun (WGS) entry which is preliminary data.</text>
</comment>
<accession>A0A916LI11</accession>
<evidence type="ECO:0000259" key="2">
    <source>
        <dbReference type="Pfam" id="PF18863"/>
    </source>
</evidence>
<feature type="domain" description="HEPN AbiJ-N-terminal" evidence="2">
    <location>
        <begin position="3"/>
        <end position="159"/>
    </location>
</feature>
<dbReference type="Proteomes" id="UP000243105">
    <property type="component" value="Unassembled WGS sequence"/>
</dbReference>
<reference evidence="3 4" key="1">
    <citation type="submission" date="2015-11" db="EMBL/GenBank/DDBJ databases">
        <authorList>
            <person name="Varghese N."/>
        </authorList>
    </citation>
    <scope>NUCLEOTIDE SEQUENCE [LARGE SCALE GENOMIC DNA]</scope>
    <source>
        <strain evidence="3 4">JGI-25</strain>
    </source>
</reference>
<organism evidence="3 4">
    <name type="scientific">Kryptobacter tengchongensis</name>
    <dbReference type="NCBI Taxonomy" id="1643429"/>
    <lineage>
        <taxon>Bacteria</taxon>
        <taxon>Pseudomonadati</taxon>
        <taxon>Candidatus Kryptoniota</taxon>
        <taxon>Candidatus Kryptobacter</taxon>
    </lineage>
</organism>
<dbReference type="RefSeq" id="WP_072263504.1">
    <property type="nucleotide sequence ID" value="NZ_CZVV01000005.1"/>
</dbReference>
<name>A0A916LI11_KRYT1</name>
<dbReference type="InterPro" id="IPR049503">
    <property type="entry name" value="AbiJ_NTD4"/>
</dbReference>